<proteinExistence type="predicted"/>
<sequence length="110" mass="11315">MAKNHIQEGVVIDWTNGTGSDVTSGSAVVIGVLVCVALGNIANGETGRVATEQVFELPKNTSLAINQGDRCYWDVADGNINKTAVDNIDAGVAVADAGTSDATVRIKLNA</sequence>
<dbReference type="Pfam" id="PF09956">
    <property type="entry name" value="Phage_cement_2"/>
    <property type="match status" value="1"/>
</dbReference>
<evidence type="ECO:0000313" key="1">
    <source>
        <dbReference type="EMBL" id="BCL59964.1"/>
    </source>
</evidence>
<evidence type="ECO:0000313" key="2">
    <source>
        <dbReference type="Proteomes" id="UP000826725"/>
    </source>
</evidence>
<gene>
    <name evidence="1" type="ORF">DGMP_06570</name>
</gene>
<evidence type="ECO:0008006" key="3">
    <source>
        <dbReference type="Google" id="ProtNLM"/>
    </source>
</evidence>
<dbReference type="InterPro" id="IPR011231">
    <property type="entry name" value="Phage_VT1-Sakai_H0018"/>
</dbReference>
<dbReference type="EMBL" id="AP024086">
    <property type="protein sequence ID" value="BCL59964.1"/>
    <property type="molecule type" value="Genomic_DNA"/>
</dbReference>
<keyword evidence="2" id="KW-1185">Reference proteome</keyword>
<accession>A0A8D5FQL3</accession>
<dbReference type="PIRSF" id="PIRSF030771">
    <property type="entry name" value="UCP030771"/>
    <property type="match status" value="1"/>
</dbReference>
<protein>
    <recommendedName>
        <fullName evidence="3">DUF2190 family protein</fullName>
    </recommendedName>
</protein>
<dbReference type="AlphaFoldDB" id="A0A8D5FQL3"/>
<dbReference type="Proteomes" id="UP000826725">
    <property type="component" value="Chromosome"/>
</dbReference>
<dbReference type="KEGG" id="dbk:DGMP_06570"/>
<dbReference type="RefSeq" id="WP_228856139.1">
    <property type="nucleotide sequence ID" value="NZ_AP024086.1"/>
</dbReference>
<organism evidence="1 2">
    <name type="scientific">Desulfomarina profundi</name>
    <dbReference type="NCBI Taxonomy" id="2772557"/>
    <lineage>
        <taxon>Bacteria</taxon>
        <taxon>Pseudomonadati</taxon>
        <taxon>Thermodesulfobacteriota</taxon>
        <taxon>Desulfobulbia</taxon>
        <taxon>Desulfobulbales</taxon>
        <taxon>Desulfobulbaceae</taxon>
        <taxon>Desulfomarina</taxon>
    </lineage>
</organism>
<name>A0A8D5FQL3_9BACT</name>
<reference evidence="1" key="1">
    <citation type="submission" date="2020-09" db="EMBL/GenBank/DDBJ databases">
        <title>Desulfogranum mesoprofundum gen. nov., sp. nov., a novel mesophilic, sulfate-reducing chemolithoautotroph isolated from a deep-sea hydrothermal vent chimney in the Suiyo Seamount.</title>
        <authorList>
            <person name="Hashimoto Y."/>
            <person name="Nakagawa S."/>
        </authorList>
    </citation>
    <scope>NUCLEOTIDE SEQUENCE</scope>
    <source>
        <strain evidence="1">KT2</strain>
    </source>
</reference>